<reference evidence="2 3" key="1">
    <citation type="journal article" date="2006" name="Environ. Microbiol.">
        <title>Whole genome analysis of the marine Bacteroidetes'Gramella forsetii' reveals adaptations to degradation of polymeric organic matter.</title>
        <authorList>
            <person name="Bauer M."/>
            <person name="Kube M."/>
            <person name="Teeling H."/>
            <person name="Richter M."/>
            <person name="Lombardot T."/>
            <person name="Allers E."/>
            <person name="Wuerdemann C.A."/>
            <person name="Quast C."/>
            <person name="Kuhl H."/>
            <person name="Knaust F."/>
            <person name="Woebken D."/>
            <person name="Bischof K."/>
            <person name="Mussmann M."/>
            <person name="Choudhuri J.V."/>
            <person name="Meyer F."/>
            <person name="Reinhardt R."/>
            <person name="Amann R.I."/>
            <person name="Gloeckner F.O."/>
        </authorList>
    </citation>
    <scope>NUCLEOTIDE SEQUENCE [LARGE SCALE GENOMIC DNA]</scope>
    <source>
        <strain evidence="2 3">KT0803</strain>
    </source>
</reference>
<evidence type="ECO:0008006" key="4">
    <source>
        <dbReference type="Google" id="ProtNLM"/>
    </source>
</evidence>
<feature type="transmembrane region" description="Helical" evidence="1">
    <location>
        <begin position="92"/>
        <end position="119"/>
    </location>
</feature>
<gene>
    <name evidence="2" type="ordered locus">GFO_2562</name>
</gene>
<feature type="transmembrane region" description="Helical" evidence="1">
    <location>
        <begin position="63"/>
        <end position="86"/>
    </location>
</feature>
<proteinExistence type="predicted"/>
<keyword evidence="1" id="KW-1133">Transmembrane helix</keyword>
<dbReference type="Proteomes" id="UP000000755">
    <property type="component" value="Chromosome"/>
</dbReference>
<keyword evidence="1" id="KW-0472">Membrane</keyword>
<dbReference type="HOGENOM" id="CLU_133181_1_0_10"/>
<evidence type="ECO:0000313" key="3">
    <source>
        <dbReference type="Proteomes" id="UP000000755"/>
    </source>
</evidence>
<dbReference type="RefSeq" id="WP_011710421.1">
    <property type="nucleotide sequence ID" value="NC_008571.1"/>
</dbReference>
<dbReference type="OrthoDB" id="5360192at2"/>
<protein>
    <recommendedName>
        <fullName evidence="4">DUF2809 domain-containing protein</fullName>
    </recommendedName>
</protein>
<name>A0M4H3_CHRFK</name>
<dbReference type="STRING" id="411154.GFO_2562"/>
<dbReference type="InterPro" id="IPR021257">
    <property type="entry name" value="DUF2809"/>
</dbReference>
<evidence type="ECO:0000256" key="1">
    <source>
        <dbReference type="SAM" id="Phobius"/>
    </source>
</evidence>
<sequence>MQLIRNKHIYYFLGFVFLFIIEVLIANFVTDSFVRPYLGDFLVVILIYCFLMSISKISVVNGLLIVLLFSFAVEFFQLINIVKLLQYQPPRIVMIVLGSSFSVWDLMAYTLGILFSGIIEYAKNRQFSKAFCRDL</sequence>
<accession>A0M4H3</accession>
<dbReference type="EMBL" id="CU207366">
    <property type="protein sequence ID" value="CAL67518.1"/>
    <property type="molecule type" value="Genomic_DNA"/>
</dbReference>
<dbReference type="Pfam" id="PF10990">
    <property type="entry name" value="DUF2809"/>
    <property type="match status" value="1"/>
</dbReference>
<dbReference type="AlphaFoldDB" id="A0M4H3"/>
<evidence type="ECO:0000313" key="2">
    <source>
        <dbReference type="EMBL" id="CAL67518.1"/>
    </source>
</evidence>
<organism evidence="2 3">
    <name type="scientific">Christiangramia forsetii (strain DSM 17595 / CGMCC 1.15422 / KT0803)</name>
    <name type="common">Gramella forsetii</name>
    <dbReference type="NCBI Taxonomy" id="411154"/>
    <lineage>
        <taxon>Bacteria</taxon>
        <taxon>Pseudomonadati</taxon>
        <taxon>Bacteroidota</taxon>
        <taxon>Flavobacteriia</taxon>
        <taxon>Flavobacteriales</taxon>
        <taxon>Flavobacteriaceae</taxon>
        <taxon>Christiangramia</taxon>
    </lineage>
</organism>
<feature type="transmembrane region" description="Helical" evidence="1">
    <location>
        <begin position="9"/>
        <end position="28"/>
    </location>
</feature>
<dbReference type="eggNOG" id="ENOG503314C">
    <property type="taxonomic scope" value="Bacteria"/>
</dbReference>
<keyword evidence="1" id="KW-0812">Transmembrane</keyword>
<feature type="transmembrane region" description="Helical" evidence="1">
    <location>
        <begin position="34"/>
        <end position="51"/>
    </location>
</feature>
<dbReference type="KEGG" id="gfo:GFO_2562"/>